<feature type="transmembrane region" description="Helical" evidence="6">
    <location>
        <begin position="92"/>
        <end position="110"/>
    </location>
</feature>
<evidence type="ECO:0000256" key="4">
    <source>
        <dbReference type="ARBA" id="ARBA00022989"/>
    </source>
</evidence>
<evidence type="ECO:0000256" key="1">
    <source>
        <dbReference type="ARBA" id="ARBA00004141"/>
    </source>
</evidence>
<feature type="transmembrane region" description="Helical" evidence="6">
    <location>
        <begin position="223"/>
        <end position="242"/>
    </location>
</feature>
<gene>
    <name evidence="8" type="ORF">LTR69_007329</name>
</gene>
<feature type="transmembrane region" description="Helical" evidence="6">
    <location>
        <begin position="383"/>
        <end position="406"/>
    </location>
</feature>
<keyword evidence="9" id="KW-1185">Reference proteome</keyword>
<evidence type="ECO:0000256" key="6">
    <source>
        <dbReference type="SAM" id="Phobius"/>
    </source>
</evidence>
<comment type="caution">
    <text evidence="8">The sequence shown here is derived from an EMBL/GenBank/DDBJ whole genome shotgun (WGS) entry which is preliminary data.</text>
</comment>
<name>A0ABR0J662_9EURO</name>
<feature type="domain" description="Major facilitator superfamily (MFS) profile" evidence="7">
    <location>
        <begin position="58"/>
        <end position="538"/>
    </location>
</feature>
<evidence type="ECO:0000256" key="2">
    <source>
        <dbReference type="ARBA" id="ARBA00022448"/>
    </source>
</evidence>
<dbReference type="SUPFAM" id="SSF103473">
    <property type="entry name" value="MFS general substrate transporter"/>
    <property type="match status" value="1"/>
</dbReference>
<feature type="transmembrane region" description="Helical" evidence="6">
    <location>
        <begin position="55"/>
        <end position="80"/>
    </location>
</feature>
<keyword evidence="3 6" id="KW-0812">Transmembrane</keyword>
<dbReference type="InterPro" id="IPR010573">
    <property type="entry name" value="MFS_Str1/Tri12-like"/>
</dbReference>
<dbReference type="Proteomes" id="UP001345691">
    <property type="component" value="Unassembled WGS sequence"/>
</dbReference>
<feature type="transmembrane region" description="Helical" evidence="6">
    <location>
        <begin position="292"/>
        <end position="313"/>
    </location>
</feature>
<feature type="transmembrane region" description="Helical" evidence="6">
    <location>
        <begin position="122"/>
        <end position="139"/>
    </location>
</feature>
<feature type="transmembrane region" description="Helical" evidence="6">
    <location>
        <begin position="511"/>
        <end position="529"/>
    </location>
</feature>
<feature type="transmembrane region" description="Helical" evidence="6">
    <location>
        <begin position="358"/>
        <end position="377"/>
    </location>
</feature>
<evidence type="ECO:0000256" key="3">
    <source>
        <dbReference type="ARBA" id="ARBA00022692"/>
    </source>
</evidence>
<sequence length="568" mass="59651">MSNIVIEGEKESSTTVEHTQPLSKSLTLGTDDEAPVARGVDAEEIPSGYWLSFRFLGSTISIVLLAVCLYIGFSLPASCLTVINADLGPSPIYIFITTAGSLISGVGLLLVGRLGDIVGRRYFLIGGQIFGVVAGIVSAKASSINMLIGGSVLMGFSTTVQLTFPYVIQELIPNKYRGWAQAGMIVGTLPFSGFSPIIARLLITHTALGWSLTRMEELKQLDYIGIVLYGGGILLLLLGLAWGGSAYTWTSSHVLATLILGCLLLVLFGLYETFLPPKQPLLPIRILKNRNYLAVVVAGSVGQMVFVCLSVLWPAEVGSLFTTDNVKIGWISITSGLALAVGEIVIGPVFKAIGHARWQLIFSCVGLTATLGGMAAINQSKLSAGMALTILAGFFTGWMELIVLVMNGLVHQPRDLGLANGFLGSVRNTVGVVSVSIYVAILDHRLVANLPGDVSSAAVGAGLPKAEVGSVLAAIANGTAAALEAVPGMTPKIEAAIADGVKTAYSSSFKTVYLASLAFGGLAVIAALFSEDIDHLMTGYVNRRIRGTVATAGISEEEEQRAEDQTKA</sequence>
<accession>A0ABR0J662</accession>
<dbReference type="EMBL" id="JAVRRF010000016">
    <property type="protein sequence ID" value="KAK5057290.1"/>
    <property type="molecule type" value="Genomic_DNA"/>
</dbReference>
<evidence type="ECO:0000259" key="7">
    <source>
        <dbReference type="PROSITE" id="PS50850"/>
    </source>
</evidence>
<evidence type="ECO:0000313" key="9">
    <source>
        <dbReference type="Proteomes" id="UP001345691"/>
    </source>
</evidence>
<keyword evidence="2" id="KW-0813">Transport</keyword>
<dbReference type="Pfam" id="PF06609">
    <property type="entry name" value="TRI12"/>
    <property type="match status" value="2"/>
</dbReference>
<keyword evidence="4 6" id="KW-1133">Transmembrane helix</keyword>
<comment type="subcellular location">
    <subcellularLocation>
        <location evidence="1">Membrane</location>
        <topology evidence="1">Multi-pass membrane protein</topology>
    </subcellularLocation>
</comment>
<feature type="transmembrane region" description="Helical" evidence="6">
    <location>
        <begin position="180"/>
        <end position="203"/>
    </location>
</feature>
<proteinExistence type="predicted"/>
<evidence type="ECO:0000313" key="8">
    <source>
        <dbReference type="EMBL" id="KAK5057290.1"/>
    </source>
</evidence>
<feature type="transmembrane region" description="Helical" evidence="6">
    <location>
        <begin position="254"/>
        <end position="271"/>
    </location>
</feature>
<protein>
    <recommendedName>
        <fullName evidence="7">Major facilitator superfamily (MFS) profile domain-containing protein</fullName>
    </recommendedName>
</protein>
<dbReference type="Gene3D" id="1.20.1250.20">
    <property type="entry name" value="MFS general substrate transporter like domains"/>
    <property type="match status" value="1"/>
</dbReference>
<dbReference type="PROSITE" id="PS50850">
    <property type="entry name" value="MFS"/>
    <property type="match status" value="1"/>
</dbReference>
<dbReference type="PANTHER" id="PTHR23501">
    <property type="entry name" value="MAJOR FACILITATOR SUPERFAMILY"/>
    <property type="match status" value="1"/>
</dbReference>
<organism evidence="8 9">
    <name type="scientific">Exophiala sideris</name>
    <dbReference type="NCBI Taxonomy" id="1016849"/>
    <lineage>
        <taxon>Eukaryota</taxon>
        <taxon>Fungi</taxon>
        <taxon>Dikarya</taxon>
        <taxon>Ascomycota</taxon>
        <taxon>Pezizomycotina</taxon>
        <taxon>Eurotiomycetes</taxon>
        <taxon>Chaetothyriomycetidae</taxon>
        <taxon>Chaetothyriales</taxon>
        <taxon>Herpotrichiellaceae</taxon>
        <taxon>Exophiala</taxon>
    </lineage>
</organism>
<dbReference type="PANTHER" id="PTHR23501:SF109">
    <property type="entry name" value="MAJOR FACILITATOR SUPERFAMILY (MFS) PROFILE DOMAIN-CONTAINING PROTEIN-RELATED"/>
    <property type="match status" value="1"/>
</dbReference>
<dbReference type="InterPro" id="IPR020846">
    <property type="entry name" value="MFS_dom"/>
</dbReference>
<dbReference type="InterPro" id="IPR036259">
    <property type="entry name" value="MFS_trans_sf"/>
</dbReference>
<feature type="transmembrane region" description="Helical" evidence="6">
    <location>
        <begin position="146"/>
        <end position="168"/>
    </location>
</feature>
<evidence type="ECO:0000256" key="5">
    <source>
        <dbReference type="ARBA" id="ARBA00023136"/>
    </source>
</evidence>
<feature type="transmembrane region" description="Helical" evidence="6">
    <location>
        <begin position="328"/>
        <end position="346"/>
    </location>
</feature>
<keyword evidence="5 6" id="KW-0472">Membrane</keyword>
<reference evidence="8 9" key="1">
    <citation type="submission" date="2023-08" db="EMBL/GenBank/DDBJ databases">
        <title>Black Yeasts Isolated from many extreme environments.</title>
        <authorList>
            <person name="Coleine C."/>
            <person name="Stajich J.E."/>
            <person name="Selbmann L."/>
        </authorList>
    </citation>
    <scope>NUCLEOTIDE SEQUENCE [LARGE SCALE GENOMIC DNA]</scope>
    <source>
        <strain evidence="8 9">CCFEE 6328</strain>
    </source>
</reference>